<keyword evidence="3" id="KW-0804">Transcription</keyword>
<keyword evidence="2" id="KW-0238">DNA-binding</keyword>
<evidence type="ECO:0000256" key="3">
    <source>
        <dbReference type="ARBA" id="ARBA00023163"/>
    </source>
</evidence>
<dbReference type="GO" id="GO:0046686">
    <property type="term" value="P:response to cadmium ion"/>
    <property type="evidence" value="ECO:0007669"/>
    <property type="project" value="UniProtKB-KW"/>
</dbReference>
<dbReference type="InterPro" id="IPR036388">
    <property type="entry name" value="WH-like_DNA-bd_sf"/>
</dbReference>
<dbReference type="Proteomes" id="UP000824239">
    <property type="component" value="Unassembled WGS sequence"/>
</dbReference>
<gene>
    <name evidence="6" type="ORF">IAA53_10925</name>
</gene>
<dbReference type="PROSITE" id="PS50987">
    <property type="entry name" value="HTH_ARSR_2"/>
    <property type="match status" value="1"/>
</dbReference>
<sequence length="123" mass="14079">MENRDLIECCDLIAVHEDILAKVRREMPDEDTLYNLTELFHVFGDSTRMRILYVLFASEMCVCDIATLLGLTQSAVSHQLRLLKGMRLVKSRREGKTVFYALADDHVKTIINQGLEHVGELPM</sequence>
<keyword evidence="1" id="KW-0805">Transcription regulation</keyword>
<dbReference type="InterPro" id="IPR051011">
    <property type="entry name" value="Metal_resp_trans_reg"/>
</dbReference>
<dbReference type="InterPro" id="IPR018334">
    <property type="entry name" value="ArsR_HTH"/>
</dbReference>
<dbReference type="NCBIfam" id="NF033788">
    <property type="entry name" value="HTH_metalloreg"/>
    <property type="match status" value="1"/>
</dbReference>
<evidence type="ECO:0000256" key="2">
    <source>
        <dbReference type="ARBA" id="ARBA00023125"/>
    </source>
</evidence>
<name>A0A9D1DJI1_9FIRM</name>
<organism evidence="6 7">
    <name type="scientific">Candidatus Avoscillospira avicola</name>
    <dbReference type="NCBI Taxonomy" id="2840706"/>
    <lineage>
        <taxon>Bacteria</taxon>
        <taxon>Bacillati</taxon>
        <taxon>Bacillota</taxon>
        <taxon>Clostridia</taxon>
        <taxon>Eubacteriales</taxon>
        <taxon>Oscillospiraceae</taxon>
        <taxon>Oscillospiraceae incertae sedis</taxon>
        <taxon>Candidatus Avoscillospira</taxon>
    </lineage>
</organism>
<evidence type="ECO:0000256" key="1">
    <source>
        <dbReference type="ARBA" id="ARBA00023015"/>
    </source>
</evidence>
<protein>
    <submittedName>
        <fullName evidence="6">Helix-turn-helix transcriptional regulator</fullName>
    </submittedName>
</protein>
<dbReference type="AlphaFoldDB" id="A0A9D1DJI1"/>
<dbReference type="PANTHER" id="PTHR43132:SF6">
    <property type="entry name" value="HTH-TYPE TRANSCRIPTIONAL REPRESSOR CZRA"/>
    <property type="match status" value="1"/>
</dbReference>
<proteinExistence type="predicted"/>
<reference evidence="6" key="1">
    <citation type="submission" date="2020-10" db="EMBL/GenBank/DDBJ databases">
        <authorList>
            <person name="Gilroy R."/>
        </authorList>
    </citation>
    <scope>NUCLEOTIDE SEQUENCE</scope>
    <source>
        <strain evidence="6">ChiBcec15-4380</strain>
    </source>
</reference>
<dbReference type="InterPro" id="IPR011991">
    <property type="entry name" value="ArsR-like_HTH"/>
</dbReference>
<dbReference type="PRINTS" id="PR00778">
    <property type="entry name" value="HTHARSR"/>
</dbReference>
<dbReference type="EMBL" id="DVHE01000087">
    <property type="protein sequence ID" value="HIR51766.1"/>
    <property type="molecule type" value="Genomic_DNA"/>
</dbReference>
<feature type="domain" description="HTH arsR-type" evidence="5">
    <location>
        <begin position="28"/>
        <end position="122"/>
    </location>
</feature>
<dbReference type="CDD" id="cd00090">
    <property type="entry name" value="HTH_ARSR"/>
    <property type="match status" value="1"/>
</dbReference>
<comment type="caution">
    <text evidence="6">The sequence shown here is derived from an EMBL/GenBank/DDBJ whole genome shotgun (WGS) entry which is preliminary data.</text>
</comment>
<dbReference type="SMART" id="SM00418">
    <property type="entry name" value="HTH_ARSR"/>
    <property type="match status" value="1"/>
</dbReference>
<evidence type="ECO:0000313" key="7">
    <source>
        <dbReference type="Proteomes" id="UP000824239"/>
    </source>
</evidence>
<reference evidence="6" key="2">
    <citation type="journal article" date="2021" name="PeerJ">
        <title>Extensive microbial diversity within the chicken gut microbiome revealed by metagenomics and culture.</title>
        <authorList>
            <person name="Gilroy R."/>
            <person name="Ravi A."/>
            <person name="Getino M."/>
            <person name="Pursley I."/>
            <person name="Horton D.L."/>
            <person name="Alikhan N.F."/>
            <person name="Baker D."/>
            <person name="Gharbi K."/>
            <person name="Hall N."/>
            <person name="Watson M."/>
            <person name="Adriaenssens E.M."/>
            <person name="Foster-Nyarko E."/>
            <person name="Jarju S."/>
            <person name="Secka A."/>
            <person name="Antonio M."/>
            <person name="Oren A."/>
            <person name="Chaudhuri R.R."/>
            <person name="La Ragione R."/>
            <person name="Hildebrand F."/>
            <person name="Pallen M.J."/>
        </authorList>
    </citation>
    <scope>NUCLEOTIDE SEQUENCE</scope>
    <source>
        <strain evidence="6">ChiBcec15-4380</strain>
    </source>
</reference>
<dbReference type="GO" id="GO:0003700">
    <property type="term" value="F:DNA-binding transcription factor activity"/>
    <property type="evidence" value="ECO:0007669"/>
    <property type="project" value="InterPro"/>
</dbReference>
<dbReference type="InterPro" id="IPR036390">
    <property type="entry name" value="WH_DNA-bd_sf"/>
</dbReference>
<dbReference type="Gene3D" id="1.10.10.10">
    <property type="entry name" value="Winged helix-like DNA-binding domain superfamily/Winged helix DNA-binding domain"/>
    <property type="match status" value="1"/>
</dbReference>
<evidence type="ECO:0000259" key="5">
    <source>
        <dbReference type="PROSITE" id="PS50987"/>
    </source>
</evidence>
<dbReference type="Pfam" id="PF01022">
    <property type="entry name" value="HTH_5"/>
    <property type="match status" value="1"/>
</dbReference>
<dbReference type="InterPro" id="IPR001845">
    <property type="entry name" value="HTH_ArsR_DNA-bd_dom"/>
</dbReference>
<dbReference type="PANTHER" id="PTHR43132">
    <property type="entry name" value="ARSENICAL RESISTANCE OPERON REPRESSOR ARSR-RELATED"/>
    <property type="match status" value="1"/>
</dbReference>
<dbReference type="SUPFAM" id="SSF46785">
    <property type="entry name" value="Winged helix' DNA-binding domain"/>
    <property type="match status" value="1"/>
</dbReference>
<dbReference type="PROSITE" id="PS00846">
    <property type="entry name" value="HTH_ARSR_1"/>
    <property type="match status" value="1"/>
</dbReference>
<accession>A0A9D1DJI1</accession>
<evidence type="ECO:0000313" key="6">
    <source>
        <dbReference type="EMBL" id="HIR51766.1"/>
    </source>
</evidence>
<keyword evidence="4" id="KW-0105">Cadmium resistance</keyword>
<evidence type="ECO:0000256" key="4">
    <source>
        <dbReference type="ARBA" id="ARBA00043263"/>
    </source>
</evidence>
<dbReference type="GO" id="GO:0003677">
    <property type="term" value="F:DNA binding"/>
    <property type="evidence" value="ECO:0007669"/>
    <property type="project" value="UniProtKB-KW"/>
</dbReference>